<accession>A0AB36REU5</accession>
<keyword evidence="2" id="KW-1185">Reference proteome</keyword>
<sequence>MSKATYPLKLPLSIKEAAARLAKADGVSLNQWIASAVAQKVGAMETAADFLRRRAGDASGDDFSKVLDRVGVKPPQPGDELPFDKH</sequence>
<gene>
    <name evidence="1" type="ORF">CIT25_04595</name>
</gene>
<protein>
    <submittedName>
        <fullName evidence="1">Pilus assembly protein HicB</fullName>
    </submittedName>
</protein>
<evidence type="ECO:0000313" key="1">
    <source>
        <dbReference type="EMBL" id="PAQ03434.1"/>
    </source>
</evidence>
<dbReference type="Proteomes" id="UP000216215">
    <property type="component" value="Unassembled WGS sequence"/>
</dbReference>
<organism evidence="1 2">
    <name type="scientific">Mesorhizobium mediterraneum</name>
    <dbReference type="NCBI Taxonomy" id="43617"/>
    <lineage>
        <taxon>Bacteria</taxon>
        <taxon>Pseudomonadati</taxon>
        <taxon>Pseudomonadota</taxon>
        <taxon>Alphaproteobacteria</taxon>
        <taxon>Hyphomicrobiales</taxon>
        <taxon>Phyllobacteriaceae</taxon>
        <taxon>Mesorhizobium</taxon>
    </lineage>
</organism>
<proteinExistence type="predicted"/>
<dbReference type="AlphaFoldDB" id="A0AB36REU5"/>
<reference evidence="2" key="1">
    <citation type="submission" date="2017-08" db="EMBL/GenBank/DDBJ databases">
        <title>Mesorhizobium wenxinae sp. nov., a novel rhizobial species isolated from root nodules of chickpea (Cicer arietinum L.).</title>
        <authorList>
            <person name="Zhang J."/>
        </authorList>
    </citation>
    <scope>NUCLEOTIDE SEQUENCE [LARGE SCALE GENOMIC DNA]</scope>
    <source>
        <strain evidence="2">USDA 3392</strain>
    </source>
</reference>
<dbReference type="EMBL" id="NPKI01000009">
    <property type="protein sequence ID" value="PAQ03434.1"/>
    <property type="molecule type" value="Genomic_DNA"/>
</dbReference>
<dbReference type="GO" id="GO:0006355">
    <property type="term" value="P:regulation of DNA-templated transcription"/>
    <property type="evidence" value="ECO:0007669"/>
    <property type="project" value="InterPro"/>
</dbReference>
<dbReference type="SUPFAM" id="SSF47598">
    <property type="entry name" value="Ribbon-helix-helix"/>
    <property type="match status" value="1"/>
</dbReference>
<evidence type="ECO:0000313" key="2">
    <source>
        <dbReference type="Proteomes" id="UP000216215"/>
    </source>
</evidence>
<dbReference type="InterPro" id="IPR010985">
    <property type="entry name" value="Ribbon_hlx_hlx"/>
</dbReference>
<name>A0AB36REU5_9HYPH</name>
<comment type="caution">
    <text evidence="1">The sequence shown here is derived from an EMBL/GenBank/DDBJ whole genome shotgun (WGS) entry which is preliminary data.</text>
</comment>
<dbReference type="RefSeq" id="WP_095483386.1">
    <property type="nucleotide sequence ID" value="NZ_CP088151.1"/>
</dbReference>